<dbReference type="AlphaFoldDB" id="A0A9X3WRE9"/>
<keyword evidence="1" id="KW-0472">Membrane</keyword>
<keyword evidence="1" id="KW-1133">Transmembrane helix</keyword>
<sequence length="493" mass="57204">MKCKKCRKYIKNKDLTKYTHEEIVLIEEHIRNCSRCNRTYIKTTSGLIHRLSPKTWGILTVSILFIVFITFTTGAMDKLASWWGDQSIDQGNFEEIKRFGLDNNLDLSVEDNGVKVTITHVLADDIQTFVYYEVEDLDKGRLLRISNHPRVLTEEGVFDFNQRFIDPVHSMMDLPDQMTSDTVYRGRIGMPPISEDEGEIELVISSLQEVNELNKYSYMMHTESGELTDGEWKFDIPIKKEEMLEKVVNLETDIAGYKIKINKVTIAPTTTLFEYQFKQEQDSTGYGLPYLQFDRLDSNEDTFLREDMSIIPIDDMRSDANWRLDFAAFDPMYYYTPDSIDLSISFLNETVPIDENFTINPDSTEPQTITVANTDVTIDDIKLGTPSSLTMNFPYTEDRVFERLIYDVFTDSGVHGMSYNNYEGIYVDYSGNEVNLEEMTTYTREMEKIRHYIIKEELIIESGNEDIVKPIGIRVHGYQKTTFPDQKIHVELN</sequence>
<keyword evidence="1" id="KW-0812">Transmembrane</keyword>
<feature type="transmembrane region" description="Helical" evidence="1">
    <location>
        <begin position="56"/>
        <end position="76"/>
    </location>
</feature>
<accession>A0A9X3WRE9</accession>
<protein>
    <submittedName>
        <fullName evidence="3">DUF4179 domain-containing protein</fullName>
    </submittedName>
</protein>
<reference evidence="3" key="1">
    <citation type="submission" date="2022-06" db="EMBL/GenBank/DDBJ databases">
        <title>Aquibacillus sp. a new bacterium isolated from soil saline samples.</title>
        <authorList>
            <person name="Galisteo C."/>
            <person name="De La Haba R."/>
            <person name="Sanchez-Porro C."/>
            <person name="Ventosa A."/>
        </authorList>
    </citation>
    <scope>NUCLEOTIDE SEQUENCE</scope>
    <source>
        <strain evidence="3">JCM 12387</strain>
    </source>
</reference>
<dbReference type="EMBL" id="JAMQJZ010000015">
    <property type="protein sequence ID" value="MDC3421969.1"/>
    <property type="molecule type" value="Genomic_DNA"/>
</dbReference>
<evidence type="ECO:0000256" key="1">
    <source>
        <dbReference type="SAM" id="Phobius"/>
    </source>
</evidence>
<dbReference type="Pfam" id="PF13786">
    <property type="entry name" value="DUF4179"/>
    <property type="match status" value="1"/>
</dbReference>
<proteinExistence type="predicted"/>
<evidence type="ECO:0000313" key="3">
    <source>
        <dbReference type="EMBL" id="MDC3421969.1"/>
    </source>
</evidence>
<comment type="caution">
    <text evidence="3">The sequence shown here is derived from an EMBL/GenBank/DDBJ whole genome shotgun (WGS) entry which is preliminary data.</text>
</comment>
<evidence type="ECO:0000313" key="4">
    <source>
        <dbReference type="Proteomes" id="UP001145072"/>
    </source>
</evidence>
<dbReference type="Proteomes" id="UP001145072">
    <property type="component" value="Unassembled WGS sequence"/>
</dbReference>
<evidence type="ECO:0000259" key="2">
    <source>
        <dbReference type="Pfam" id="PF13786"/>
    </source>
</evidence>
<keyword evidence="4" id="KW-1185">Reference proteome</keyword>
<dbReference type="Gene3D" id="2.60.40.1630">
    <property type="entry name" value="bacillus anthracis domain"/>
    <property type="match status" value="1"/>
</dbReference>
<dbReference type="RefSeq" id="WP_259870368.1">
    <property type="nucleotide sequence ID" value="NZ_JAMQJZ010000015.1"/>
</dbReference>
<name>A0A9X3WRE9_9BACI</name>
<organism evidence="3 4">
    <name type="scientific">Aquibacillus koreensis</name>
    <dbReference type="NCBI Taxonomy" id="279446"/>
    <lineage>
        <taxon>Bacteria</taxon>
        <taxon>Bacillati</taxon>
        <taxon>Bacillota</taxon>
        <taxon>Bacilli</taxon>
        <taxon>Bacillales</taxon>
        <taxon>Bacillaceae</taxon>
        <taxon>Aquibacillus</taxon>
    </lineage>
</organism>
<feature type="domain" description="DUF4179" evidence="2">
    <location>
        <begin position="55"/>
        <end position="136"/>
    </location>
</feature>
<gene>
    <name evidence="3" type="ORF">NC661_16470</name>
</gene>
<dbReference type="InterPro" id="IPR025436">
    <property type="entry name" value="DUF4179"/>
</dbReference>